<dbReference type="InterPro" id="IPR004839">
    <property type="entry name" value="Aminotransferase_I/II_large"/>
</dbReference>
<reference evidence="4 5" key="1">
    <citation type="submission" date="2020-09" db="EMBL/GenBank/DDBJ databases">
        <title>Sinomicrobium weinanense sp. nov., a halophilic bacteria isolated from saline-alkali soil.</title>
        <authorList>
            <person name="Wu P."/>
            <person name="Ren H."/>
            <person name="Mei Y."/>
            <person name="Liang Y."/>
            <person name="Chen Z."/>
        </authorList>
    </citation>
    <scope>NUCLEOTIDE SEQUENCE [LARGE SCALE GENOMIC DNA]</scope>
    <source>
        <strain evidence="4 5">FJxs</strain>
    </source>
</reference>
<evidence type="ECO:0000313" key="5">
    <source>
        <dbReference type="Proteomes" id="UP000653730"/>
    </source>
</evidence>
<organism evidence="4 5">
    <name type="scientific">Sinomicrobium weinanense</name>
    <dbReference type="NCBI Taxonomy" id="2842200"/>
    <lineage>
        <taxon>Bacteria</taxon>
        <taxon>Pseudomonadati</taxon>
        <taxon>Bacteroidota</taxon>
        <taxon>Flavobacteriia</taxon>
        <taxon>Flavobacteriales</taxon>
        <taxon>Flavobacteriaceae</taxon>
        <taxon>Sinomicrobium</taxon>
    </lineage>
</organism>
<keyword evidence="4" id="KW-0032">Aminotransferase</keyword>
<dbReference type="Gene3D" id="3.90.1150.10">
    <property type="entry name" value="Aspartate Aminotransferase, domain 1"/>
    <property type="match status" value="1"/>
</dbReference>
<evidence type="ECO:0000313" key="4">
    <source>
        <dbReference type="EMBL" id="MBC9794718.1"/>
    </source>
</evidence>
<dbReference type="InterPro" id="IPR015422">
    <property type="entry name" value="PyrdxlP-dep_Trfase_small"/>
</dbReference>
<protein>
    <submittedName>
        <fullName evidence="4">Aminotransferase class I/II-fold pyridoxal phosphate-dependent enzyme</fullName>
    </submittedName>
</protein>
<evidence type="ECO:0000256" key="2">
    <source>
        <dbReference type="ARBA" id="ARBA00022679"/>
    </source>
</evidence>
<dbReference type="SUPFAM" id="SSF53383">
    <property type="entry name" value="PLP-dependent transferases"/>
    <property type="match status" value="1"/>
</dbReference>
<comment type="cofactor">
    <cofactor evidence="1">
        <name>pyridoxal 5'-phosphate</name>
        <dbReference type="ChEBI" id="CHEBI:597326"/>
    </cofactor>
</comment>
<keyword evidence="2" id="KW-0808">Transferase</keyword>
<dbReference type="PANTHER" id="PTHR13693">
    <property type="entry name" value="CLASS II AMINOTRANSFERASE/8-AMINO-7-OXONONANOATE SYNTHASE"/>
    <property type="match status" value="1"/>
</dbReference>
<dbReference type="InterPro" id="IPR015424">
    <property type="entry name" value="PyrdxlP-dep_Trfase"/>
</dbReference>
<dbReference type="EMBL" id="JACVDC010000003">
    <property type="protein sequence ID" value="MBC9794718.1"/>
    <property type="molecule type" value="Genomic_DNA"/>
</dbReference>
<keyword evidence="5" id="KW-1185">Reference proteome</keyword>
<dbReference type="GO" id="GO:0030170">
    <property type="term" value="F:pyridoxal phosphate binding"/>
    <property type="evidence" value="ECO:0007669"/>
    <property type="project" value="InterPro"/>
</dbReference>
<comment type="caution">
    <text evidence="4">The sequence shown here is derived from an EMBL/GenBank/DDBJ whole genome shotgun (WGS) entry which is preliminary data.</text>
</comment>
<dbReference type="GO" id="GO:0008483">
    <property type="term" value="F:transaminase activity"/>
    <property type="evidence" value="ECO:0007669"/>
    <property type="project" value="UniProtKB-KW"/>
</dbReference>
<feature type="domain" description="Aminotransferase class I/classII large" evidence="3">
    <location>
        <begin position="170"/>
        <end position="343"/>
    </location>
</feature>
<name>A0A926JP41_9FLAO</name>
<dbReference type="Gene3D" id="3.40.640.10">
    <property type="entry name" value="Type I PLP-dependent aspartate aminotransferase-like (Major domain)"/>
    <property type="match status" value="1"/>
</dbReference>
<dbReference type="Proteomes" id="UP000653730">
    <property type="component" value="Unassembled WGS sequence"/>
</dbReference>
<sequence length="348" mass="38265">MIHSTDSFPGRTVNNNGKNHLYFGGTAYLGLPTLPGFCDILISNILKYGTGYAASRKANVRLSIYEEAETIMAGLIGSEAALSVSSGFLAGQLTLQSFSEEEYTFFHAPGTHPALIHPGGRPYATHGQLLQDVRDFAGSHPDKTPVVLCDSVTPEQNLYENHWYEQLPAEQTIFIADDSHGLGIMGNKGEGVYKRLEQIPFKELVVCGSMSKGFGIQAGAIFSSGAVIRRLWDNPVFAGASPASPAMLATFRDALPVYDIQRKKLQDNLKDFERYISGTDIFNGIKGHPAYSYKEESLTRYLLDKGIITTAFPYPDARSSLVQRIVISAYHTREDISKLCSAVRHFIN</sequence>
<proteinExistence type="predicted"/>
<dbReference type="AlphaFoldDB" id="A0A926JP41"/>
<dbReference type="Pfam" id="PF00155">
    <property type="entry name" value="Aminotran_1_2"/>
    <property type="match status" value="1"/>
</dbReference>
<dbReference type="InterPro" id="IPR050087">
    <property type="entry name" value="AON_synthase_class-II"/>
</dbReference>
<evidence type="ECO:0000256" key="1">
    <source>
        <dbReference type="ARBA" id="ARBA00001933"/>
    </source>
</evidence>
<dbReference type="InterPro" id="IPR015421">
    <property type="entry name" value="PyrdxlP-dep_Trfase_major"/>
</dbReference>
<dbReference type="RefSeq" id="WP_187963879.1">
    <property type="nucleotide sequence ID" value="NZ_JACVDC010000003.1"/>
</dbReference>
<gene>
    <name evidence="4" type="ORF">IBL28_01965</name>
</gene>
<accession>A0A926JP41</accession>
<evidence type="ECO:0000259" key="3">
    <source>
        <dbReference type="Pfam" id="PF00155"/>
    </source>
</evidence>